<proteinExistence type="inferred from homology"/>
<evidence type="ECO:0000313" key="8">
    <source>
        <dbReference type="EMBL" id="ABS63876.1"/>
    </source>
</evidence>
<keyword evidence="8" id="KW-0449">Lipoprotein</keyword>
<feature type="transmembrane region" description="Helical" evidence="7">
    <location>
        <begin position="233"/>
        <end position="260"/>
    </location>
</feature>
<feature type="transmembrane region" description="Helical" evidence="7">
    <location>
        <begin position="207"/>
        <end position="227"/>
    </location>
</feature>
<organism evidence="8 9">
    <name type="scientific">Parvibaculum lavamentivorans (strain DS-1 / DSM 13023 / NCIMB 13966)</name>
    <dbReference type="NCBI Taxonomy" id="402881"/>
    <lineage>
        <taxon>Bacteria</taxon>
        <taxon>Pseudomonadati</taxon>
        <taxon>Pseudomonadota</taxon>
        <taxon>Alphaproteobacteria</taxon>
        <taxon>Hyphomicrobiales</taxon>
        <taxon>Parvibaculaceae</taxon>
        <taxon>Parvibaculum</taxon>
    </lineage>
</organism>
<keyword evidence="6 7" id="KW-0472">Membrane</keyword>
<dbReference type="STRING" id="402881.Plav_2262"/>
<dbReference type="PROSITE" id="PS01311">
    <property type="entry name" value="LGT"/>
    <property type="match status" value="1"/>
</dbReference>
<comment type="pathway">
    <text evidence="7">Protein modification; lipoprotein biosynthesis (diacylglyceryl transfer).</text>
</comment>
<evidence type="ECO:0000256" key="2">
    <source>
        <dbReference type="ARBA" id="ARBA00022475"/>
    </source>
</evidence>
<keyword evidence="3 7" id="KW-0808">Transferase</keyword>
<keyword evidence="9" id="KW-1185">Reference proteome</keyword>
<keyword evidence="7" id="KW-0997">Cell inner membrane</keyword>
<comment type="subcellular location">
    <subcellularLocation>
        <location evidence="7">Cell inner membrane</location>
        <topology evidence="7">Multi-pass membrane protein</topology>
    </subcellularLocation>
</comment>
<dbReference type="NCBIfam" id="TIGR00544">
    <property type="entry name" value="lgt"/>
    <property type="match status" value="1"/>
</dbReference>
<comment type="catalytic activity">
    <reaction evidence="7">
        <text>L-cysteinyl-[prolipoprotein] + a 1,2-diacyl-sn-glycero-3-phospho-(1'-sn-glycerol) = an S-1,2-diacyl-sn-glyceryl-L-cysteinyl-[prolipoprotein] + sn-glycerol 1-phosphate + H(+)</text>
        <dbReference type="Rhea" id="RHEA:56712"/>
        <dbReference type="Rhea" id="RHEA-COMP:14679"/>
        <dbReference type="Rhea" id="RHEA-COMP:14680"/>
        <dbReference type="ChEBI" id="CHEBI:15378"/>
        <dbReference type="ChEBI" id="CHEBI:29950"/>
        <dbReference type="ChEBI" id="CHEBI:57685"/>
        <dbReference type="ChEBI" id="CHEBI:64716"/>
        <dbReference type="ChEBI" id="CHEBI:140658"/>
        <dbReference type="EC" id="2.5.1.145"/>
    </reaction>
</comment>
<dbReference type="PANTHER" id="PTHR30589">
    <property type="entry name" value="PROLIPOPROTEIN DIACYLGLYCERYL TRANSFERASE"/>
    <property type="match status" value="1"/>
</dbReference>
<feature type="transmembrane region" description="Helical" evidence="7">
    <location>
        <begin position="60"/>
        <end position="80"/>
    </location>
</feature>
<dbReference type="RefSeq" id="WP_012111182.1">
    <property type="nucleotide sequence ID" value="NC_009719.1"/>
</dbReference>
<dbReference type="GO" id="GO:0008961">
    <property type="term" value="F:phosphatidylglycerol-prolipoprotein diacylglyceryl transferase activity"/>
    <property type="evidence" value="ECO:0007669"/>
    <property type="project" value="UniProtKB-UniRule"/>
</dbReference>
<evidence type="ECO:0000256" key="6">
    <source>
        <dbReference type="ARBA" id="ARBA00023136"/>
    </source>
</evidence>
<evidence type="ECO:0000313" key="9">
    <source>
        <dbReference type="Proteomes" id="UP000006377"/>
    </source>
</evidence>
<reference evidence="8 9" key="1">
    <citation type="journal article" date="2011" name="Stand. Genomic Sci.">
        <title>Complete genome sequence of Parvibaculum lavamentivorans type strain (DS-1(T)).</title>
        <authorList>
            <person name="Schleheck D."/>
            <person name="Weiss M."/>
            <person name="Pitluck S."/>
            <person name="Bruce D."/>
            <person name="Land M.L."/>
            <person name="Han S."/>
            <person name="Saunders E."/>
            <person name="Tapia R."/>
            <person name="Detter C."/>
            <person name="Brettin T."/>
            <person name="Han J."/>
            <person name="Woyke T."/>
            <person name="Goodwin L."/>
            <person name="Pennacchio L."/>
            <person name="Nolan M."/>
            <person name="Cook A.M."/>
            <person name="Kjelleberg S."/>
            <person name="Thomas T."/>
        </authorList>
    </citation>
    <scope>NUCLEOTIDE SEQUENCE [LARGE SCALE GENOMIC DNA]</scope>
    <source>
        <strain evidence="9">DS-1 / DSM 13023 / NCIMB 13966</strain>
    </source>
</reference>
<keyword evidence="2 7" id="KW-1003">Cell membrane</keyword>
<dbReference type="HOGENOM" id="CLU_013386_1_0_5"/>
<protein>
    <recommendedName>
        <fullName evidence="7">Phosphatidylglycerol--prolipoprotein diacylglyceryl transferase</fullName>
        <ecNumber evidence="7">2.5.1.145</ecNumber>
    </recommendedName>
</protein>
<accession>A7HVE3</accession>
<sequence>MPFPDIDPVLIQIGPFAIRWYALAYIAGLILGWRYVVALTQTPRIWPGAAPVTKLDVDDALLWAALGVIVGGRLGYVLVYNPAYFASHPLEIFYVWQGGMSFHGGAFGVLIAMIFFARSRGIAPLAMTDMVSAAAPIGLLFGRLANFINAELWGRVTDAPWGVIFPNGGPLPRHPSQLYEAALEGILLFFLLRLLTHRFDVLKKPGVVTGLFVAGYGAARTVVEFFREPDQQIGYLLGGWLTMGMVLSIPMVIVGVGLAWHFSNAKPAPAVATKRK</sequence>
<dbReference type="InterPro" id="IPR001640">
    <property type="entry name" value="Lgt"/>
</dbReference>
<evidence type="ECO:0000256" key="3">
    <source>
        <dbReference type="ARBA" id="ARBA00022679"/>
    </source>
</evidence>
<dbReference type="PANTHER" id="PTHR30589:SF0">
    <property type="entry name" value="PHOSPHATIDYLGLYCEROL--PROLIPOPROTEIN DIACYLGLYCERYL TRANSFERASE"/>
    <property type="match status" value="1"/>
</dbReference>
<keyword evidence="5 7" id="KW-1133">Transmembrane helix</keyword>
<dbReference type="KEGG" id="pla:Plav_2262"/>
<feature type="binding site" evidence="7">
    <location>
        <position position="143"/>
    </location>
    <ligand>
        <name>a 1,2-diacyl-sn-glycero-3-phospho-(1'-sn-glycerol)</name>
        <dbReference type="ChEBI" id="CHEBI:64716"/>
    </ligand>
</feature>
<dbReference type="GO" id="GO:0042158">
    <property type="term" value="P:lipoprotein biosynthetic process"/>
    <property type="evidence" value="ECO:0007669"/>
    <property type="project" value="UniProtKB-UniRule"/>
</dbReference>
<dbReference type="HAMAP" id="MF_01147">
    <property type="entry name" value="Lgt"/>
    <property type="match status" value="1"/>
</dbReference>
<evidence type="ECO:0000256" key="4">
    <source>
        <dbReference type="ARBA" id="ARBA00022692"/>
    </source>
</evidence>
<evidence type="ECO:0000256" key="5">
    <source>
        <dbReference type="ARBA" id="ARBA00022989"/>
    </source>
</evidence>
<dbReference type="Pfam" id="PF01790">
    <property type="entry name" value="LGT"/>
    <property type="match status" value="1"/>
</dbReference>
<dbReference type="Proteomes" id="UP000006377">
    <property type="component" value="Chromosome"/>
</dbReference>
<evidence type="ECO:0000256" key="7">
    <source>
        <dbReference type="HAMAP-Rule" id="MF_01147"/>
    </source>
</evidence>
<dbReference type="eggNOG" id="COG0682">
    <property type="taxonomic scope" value="Bacteria"/>
</dbReference>
<keyword evidence="4 7" id="KW-0812">Transmembrane</keyword>
<dbReference type="EMBL" id="CP000774">
    <property type="protein sequence ID" value="ABS63876.1"/>
    <property type="molecule type" value="Genomic_DNA"/>
</dbReference>
<comment type="similarity">
    <text evidence="1 7">Belongs to the Lgt family.</text>
</comment>
<dbReference type="AlphaFoldDB" id="A7HVE3"/>
<name>A7HVE3_PARL1</name>
<dbReference type="EC" id="2.5.1.145" evidence="7"/>
<gene>
    <name evidence="7" type="primary">lgt</name>
    <name evidence="8" type="ordered locus">Plav_2262</name>
</gene>
<dbReference type="UniPathway" id="UPA00664"/>
<comment type="function">
    <text evidence="7">Catalyzes the transfer of the diacylglyceryl group from phosphatidylglycerol to the sulfhydryl group of the N-terminal cysteine of a prolipoprotein, the first step in the formation of mature lipoproteins.</text>
</comment>
<evidence type="ECO:0000256" key="1">
    <source>
        <dbReference type="ARBA" id="ARBA00007150"/>
    </source>
</evidence>
<dbReference type="GO" id="GO:0005886">
    <property type="term" value="C:plasma membrane"/>
    <property type="evidence" value="ECO:0007669"/>
    <property type="project" value="UniProtKB-SubCell"/>
</dbReference>
<feature type="transmembrane region" description="Helical" evidence="7">
    <location>
        <begin position="20"/>
        <end position="39"/>
    </location>
</feature>
<feature type="transmembrane region" description="Helical" evidence="7">
    <location>
        <begin position="100"/>
        <end position="118"/>
    </location>
</feature>
<dbReference type="OrthoDB" id="871140at2"/>